<dbReference type="GO" id="GO:0042937">
    <property type="term" value="F:tripeptide transmembrane transporter activity"/>
    <property type="evidence" value="ECO:0007669"/>
    <property type="project" value="InterPro"/>
</dbReference>
<name>A0A4Y7JN27_PAPSO</name>
<evidence type="ECO:0000256" key="3">
    <source>
        <dbReference type="ARBA" id="ARBA00022553"/>
    </source>
</evidence>
<dbReference type="CDD" id="cd17417">
    <property type="entry name" value="MFS_NPF5"/>
    <property type="match status" value="1"/>
</dbReference>
<feature type="transmembrane region" description="Helical" evidence="7">
    <location>
        <begin position="508"/>
        <end position="527"/>
    </location>
</feature>
<keyword evidence="4 7" id="KW-0812">Transmembrane</keyword>
<evidence type="ECO:0000313" key="8">
    <source>
        <dbReference type="EMBL" id="RZC61422.1"/>
    </source>
</evidence>
<dbReference type="AlphaFoldDB" id="A0A4Y7JN27"/>
<evidence type="ECO:0000256" key="5">
    <source>
        <dbReference type="ARBA" id="ARBA00022989"/>
    </source>
</evidence>
<feature type="transmembrane region" description="Helical" evidence="7">
    <location>
        <begin position="539"/>
        <end position="563"/>
    </location>
</feature>
<dbReference type="InterPro" id="IPR036259">
    <property type="entry name" value="MFS_trans_sf"/>
</dbReference>
<keyword evidence="9" id="KW-1185">Reference proteome</keyword>
<dbReference type="SUPFAM" id="SSF103473">
    <property type="entry name" value="MFS general substrate transporter"/>
    <property type="match status" value="1"/>
</dbReference>
<feature type="transmembrane region" description="Helical" evidence="7">
    <location>
        <begin position="418"/>
        <end position="435"/>
    </location>
</feature>
<feature type="transmembrane region" description="Helical" evidence="7">
    <location>
        <begin position="155"/>
        <end position="177"/>
    </location>
</feature>
<keyword evidence="6 7" id="KW-0472">Membrane</keyword>
<dbReference type="Proteomes" id="UP000316621">
    <property type="component" value="Chromosome 5"/>
</dbReference>
<keyword evidence="3" id="KW-0597">Phosphoprotein</keyword>
<dbReference type="OMA" id="PQYLMLG"/>
<feature type="transmembrane region" description="Helical" evidence="7">
    <location>
        <begin position="127"/>
        <end position="149"/>
    </location>
</feature>
<evidence type="ECO:0000256" key="7">
    <source>
        <dbReference type="SAM" id="Phobius"/>
    </source>
</evidence>
<dbReference type="GO" id="GO:0016020">
    <property type="term" value="C:membrane"/>
    <property type="evidence" value="ECO:0007669"/>
    <property type="project" value="UniProtKB-SubCell"/>
</dbReference>
<dbReference type="PROSITE" id="PS01022">
    <property type="entry name" value="PTR2_1"/>
    <property type="match status" value="1"/>
</dbReference>
<evidence type="ECO:0000313" key="9">
    <source>
        <dbReference type="Proteomes" id="UP000316621"/>
    </source>
</evidence>
<feature type="transmembrane region" description="Helical" evidence="7">
    <location>
        <begin position="456"/>
        <end position="476"/>
    </location>
</feature>
<evidence type="ECO:0000256" key="1">
    <source>
        <dbReference type="ARBA" id="ARBA00004141"/>
    </source>
</evidence>
<evidence type="ECO:0008006" key="10">
    <source>
        <dbReference type="Google" id="ProtNLM"/>
    </source>
</evidence>
<dbReference type="Pfam" id="PF00854">
    <property type="entry name" value="PTR2"/>
    <property type="match status" value="1"/>
</dbReference>
<dbReference type="GO" id="GO:0071916">
    <property type="term" value="F:dipeptide transmembrane transporter activity"/>
    <property type="evidence" value="ECO:0007669"/>
    <property type="project" value="InterPro"/>
</dbReference>
<dbReference type="Gene3D" id="1.20.1250.20">
    <property type="entry name" value="MFS general substrate transporter like domains"/>
    <property type="match status" value="1"/>
</dbReference>
<feature type="transmembrane region" description="Helical" evidence="7">
    <location>
        <begin position="229"/>
        <end position="248"/>
    </location>
</feature>
<evidence type="ECO:0000256" key="4">
    <source>
        <dbReference type="ARBA" id="ARBA00022692"/>
    </source>
</evidence>
<reference evidence="8 9" key="1">
    <citation type="journal article" date="2018" name="Science">
        <title>The opium poppy genome and morphinan production.</title>
        <authorList>
            <person name="Guo L."/>
            <person name="Winzer T."/>
            <person name="Yang X."/>
            <person name="Li Y."/>
            <person name="Ning Z."/>
            <person name="He Z."/>
            <person name="Teodor R."/>
            <person name="Lu Y."/>
            <person name="Bowser T.A."/>
            <person name="Graham I.A."/>
            <person name="Ye K."/>
        </authorList>
    </citation>
    <scope>NUCLEOTIDE SEQUENCE [LARGE SCALE GENOMIC DNA]</scope>
    <source>
        <strain evidence="9">cv. HN1</strain>
        <tissue evidence="8">Leaves</tissue>
    </source>
</reference>
<gene>
    <name evidence="8" type="ORF">C5167_023179</name>
</gene>
<evidence type="ECO:0000256" key="6">
    <source>
        <dbReference type="ARBA" id="ARBA00023136"/>
    </source>
</evidence>
<feature type="transmembrane region" description="Helical" evidence="7">
    <location>
        <begin position="254"/>
        <end position="275"/>
    </location>
</feature>
<dbReference type="InterPro" id="IPR018456">
    <property type="entry name" value="PTR2_symporter_CS"/>
</dbReference>
<feature type="transmembrane region" description="Helical" evidence="7">
    <location>
        <begin position="377"/>
        <end position="398"/>
    </location>
</feature>
<accession>A0A4Y7JN27</accession>
<dbReference type="PANTHER" id="PTHR11654">
    <property type="entry name" value="OLIGOPEPTIDE TRANSPORTER-RELATED"/>
    <property type="match status" value="1"/>
</dbReference>
<feature type="transmembrane region" description="Helical" evidence="7">
    <location>
        <begin position="583"/>
        <end position="602"/>
    </location>
</feature>
<evidence type="ECO:0000256" key="2">
    <source>
        <dbReference type="ARBA" id="ARBA00005982"/>
    </source>
</evidence>
<dbReference type="InterPro" id="IPR044739">
    <property type="entry name" value="NRT1/PTR"/>
</dbReference>
<keyword evidence="5 7" id="KW-1133">Transmembrane helix</keyword>
<sequence>MESSTRYPLLTDNAHVNGDGDDRGIGLKISSHQHEQPVQLVKGGWKSAIYIIGKFSDLHHLSDRIPAIYVLLQALIKNSSEVVHMVVWYKLGVEVAERFAFYGTSGNLITYLIDVLGQSTAKAAQNVNIWSGVATLLPLLGAIIADSYLGRFNTIIVSSFIYIMGLVMLTLSVSTLIPLKFQYWVFFVSLYFVAIGEGGHKPCVQTFGAEQFDDCIPEEKKAKSSFFNWWYFGLCSGSTAGMLVVFYVQENVGWMIGFGLPAVAMAFALVIFLLGSEFYRSHVPKGSPLVRIMQVFVAAYRKRHLCVSKDGVPLYEEENPDAAGFSSNRQILAHTNQLKCLDKATIMDKMDTSCDTKNKWRLCSVTQVEEAKLLLRLVPIWLSCLSFGVVFAQGSTFFTKQGSSMDRTILHDFRIPSASLQVIPGLVIISTVVIYDRILVPIARNWTGIQSGITMLQRIGIGISFAALSMVTAALVEAKRVEVATQYGLVDQPNVTVPMSVCWLLPQYAILGVADVFAIVGLQEFFYDQMPDEMKSMGAAVYLSIMGVGSFLSSFIISIVKFASLENGDEWLGNNLNRAHLDYYYWLLAGLCTFGLGVYIGVSRCYLYKRTVAVADVLL</sequence>
<organism evidence="8 9">
    <name type="scientific">Papaver somniferum</name>
    <name type="common">Opium poppy</name>
    <dbReference type="NCBI Taxonomy" id="3469"/>
    <lineage>
        <taxon>Eukaryota</taxon>
        <taxon>Viridiplantae</taxon>
        <taxon>Streptophyta</taxon>
        <taxon>Embryophyta</taxon>
        <taxon>Tracheophyta</taxon>
        <taxon>Spermatophyta</taxon>
        <taxon>Magnoliopsida</taxon>
        <taxon>Ranunculales</taxon>
        <taxon>Papaveraceae</taxon>
        <taxon>Papaveroideae</taxon>
        <taxon>Papaver</taxon>
    </lineage>
</organism>
<comment type="similarity">
    <text evidence="2">Belongs to the major facilitator superfamily. Proton-dependent oligopeptide transporter (POT/PTR) (TC 2.A.17) family.</text>
</comment>
<dbReference type="Gramene" id="RZC61422">
    <property type="protein sequence ID" value="RZC61422"/>
    <property type="gene ID" value="C5167_023179"/>
</dbReference>
<comment type="subcellular location">
    <subcellularLocation>
        <location evidence="1">Membrane</location>
        <topology evidence="1">Multi-pass membrane protein</topology>
    </subcellularLocation>
</comment>
<protein>
    <recommendedName>
        <fullName evidence="10">Major facilitator superfamily (MFS) profile domain-containing protein</fullName>
    </recommendedName>
</protein>
<dbReference type="InterPro" id="IPR000109">
    <property type="entry name" value="POT_fam"/>
</dbReference>
<dbReference type="EMBL" id="CM010719">
    <property type="protein sequence ID" value="RZC61422.1"/>
    <property type="molecule type" value="Genomic_DNA"/>
</dbReference>
<proteinExistence type="inferred from homology"/>